<dbReference type="PANTHER" id="PTHR24278">
    <property type="entry name" value="COAGULATION FACTOR"/>
    <property type="match status" value="1"/>
</dbReference>
<dbReference type="Gene3D" id="2.40.10.10">
    <property type="entry name" value="Trypsin-like serine proteases"/>
    <property type="match status" value="2"/>
</dbReference>
<keyword evidence="10" id="KW-0732">Signal</keyword>
<dbReference type="PRINTS" id="PR00010">
    <property type="entry name" value="EGFBLOOD"/>
</dbReference>
<evidence type="ECO:0000313" key="24">
    <source>
        <dbReference type="RefSeq" id="XP_015267240.1"/>
    </source>
</evidence>
<dbReference type="PROSITE" id="PS50240">
    <property type="entry name" value="TRYPSIN_DOM"/>
    <property type="match status" value="1"/>
</dbReference>
<dbReference type="Pfam" id="PF00008">
    <property type="entry name" value="EGF"/>
    <property type="match status" value="1"/>
</dbReference>
<keyword evidence="13" id="KW-0865">Zymogen</keyword>
<evidence type="ECO:0000313" key="23">
    <source>
        <dbReference type="Proteomes" id="UP000694871"/>
    </source>
</evidence>
<keyword evidence="9" id="KW-0165">Cleavage on pair of basic residues</keyword>
<dbReference type="InterPro" id="IPR043504">
    <property type="entry name" value="Peptidase_S1_PA_chymotrypsin"/>
</dbReference>
<evidence type="ECO:0000256" key="6">
    <source>
        <dbReference type="ARBA" id="ARBA00022479"/>
    </source>
</evidence>
<dbReference type="Gene3D" id="4.10.740.10">
    <property type="entry name" value="Coagulation Factor IX"/>
    <property type="match status" value="1"/>
</dbReference>
<dbReference type="RefSeq" id="XP_015267240.1">
    <property type="nucleotide sequence ID" value="XM_015411754.1"/>
</dbReference>
<dbReference type="PROSITE" id="PS00134">
    <property type="entry name" value="TRYPSIN_HIS"/>
    <property type="match status" value="1"/>
</dbReference>
<dbReference type="InterPro" id="IPR018114">
    <property type="entry name" value="TRYPSIN_HIS"/>
</dbReference>
<evidence type="ECO:0000256" key="11">
    <source>
        <dbReference type="ARBA" id="ARBA00022737"/>
    </source>
</evidence>
<keyword evidence="15" id="KW-0325">Glycoprotein</keyword>
<dbReference type="InterPro" id="IPR050442">
    <property type="entry name" value="Peptidase_S1_coag_factors"/>
</dbReference>
<dbReference type="Proteomes" id="UP000694871">
    <property type="component" value="Unplaced"/>
</dbReference>
<keyword evidence="19" id="KW-0645">Protease</keyword>
<dbReference type="InterPro" id="IPR000152">
    <property type="entry name" value="EGF-type_Asp/Asn_hydroxyl_site"/>
</dbReference>
<dbReference type="Pfam" id="PF14670">
    <property type="entry name" value="FXa_inhibition"/>
    <property type="match status" value="1"/>
</dbReference>
<keyword evidence="14 18" id="KW-1015">Disulfide bond</keyword>
<dbReference type="SUPFAM" id="SSF57630">
    <property type="entry name" value="GLA-domain"/>
    <property type="match status" value="1"/>
</dbReference>
<dbReference type="PROSITE" id="PS50998">
    <property type="entry name" value="GLA_2"/>
    <property type="match status" value="1"/>
</dbReference>
<gene>
    <name evidence="24" type="primary">LOC107110910</name>
</gene>
<evidence type="ECO:0000256" key="4">
    <source>
        <dbReference type="ARBA" id="ARBA00012069"/>
    </source>
</evidence>
<dbReference type="PROSITE" id="PS00011">
    <property type="entry name" value="GLA_1"/>
    <property type="match status" value="1"/>
</dbReference>
<feature type="disulfide bond" evidence="18">
    <location>
        <begin position="112"/>
        <end position="121"/>
    </location>
</feature>
<dbReference type="Gene3D" id="2.10.25.10">
    <property type="entry name" value="Laminin"/>
    <property type="match status" value="2"/>
</dbReference>
<evidence type="ECO:0000256" key="3">
    <source>
        <dbReference type="ARBA" id="ARBA00009228"/>
    </source>
</evidence>
<keyword evidence="11" id="KW-0677">Repeat</keyword>
<dbReference type="PROSITE" id="PS50026">
    <property type="entry name" value="EGF_3"/>
    <property type="match status" value="1"/>
</dbReference>
<dbReference type="InterPro" id="IPR009003">
    <property type="entry name" value="Peptidase_S1_PA"/>
</dbReference>
<reference evidence="24" key="1">
    <citation type="submission" date="2025-08" db="UniProtKB">
        <authorList>
            <consortium name="RefSeq"/>
        </authorList>
    </citation>
    <scope>IDENTIFICATION</scope>
</reference>
<organism evidence="23 24">
    <name type="scientific">Gekko japonicus</name>
    <name type="common">Schlegel's Japanese gecko</name>
    <dbReference type="NCBI Taxonomy" id="146911"/>
    <lineage>
        <taxon>Eukaryota</taxon>
        <taxon>Metazoa</taxon>
        <taxon>Chordata</taxon>
        <taxon>Craniata</taxon>
        <taxon>Vertebrata</taxon>
        <taxon>Euteleostomi</taxon>
        <taxon>Lepidosauria</taxon>
        <taxon>Squamata</taxon>
        <taxon>Bifurcata</taxon>
        <taxon>Gekkota</taxon>
        <taxon>Gekkonidae</taxon>
        <taxon>Gekkoninae</taxon>
        <taxon>Gekko</taxon>
    </lineage>
</organism>
<dbReference type="PROSITE" id="PS00135">
    <property type="entry name" value="TRYPSIN_SER"/>
    <property type="match status" value="1"/>
</dbReference>
<dbReference type="PROSITE" id="PS01186">
    <property type="entry name" value="EGF_2"/>
    <property type="match status" value="1"/>
</dbReference>
<dbReference type="InterPro" id="IPR035972">
    <property type="entry name" value="GLA-like_dom_SF"/>
</dbReference>
<dbReference type="SMART" id="SM00020">
    <property type="entry name" value="Tryp_SPc"/>
    <property type="match status" value="1"/>
</dbReference>
<evidence type="ECO:0000256" key="10">
    <source>
        <dbReference type="ARBA" id="ARBA00022729"/>
    </source>
</evidence>
<feature type="domain" description="Gla" evidence="22">
    <location>
        <begin position="40"/>
        <end position="86"/>
    </location>
</feature>
<dbReference type="Pfam" id="PF00089">
    <property type="entry name" value="Trypsin"/>
    <property type="match status" value="1"/>
</dbReference>
<evidence type="ECO:0000256" key="16">
    <source>
        <dbReference type="ARBA" id="ARBA00030307"/>
    </source>
</evidence>
<evidence type="ECO:0000256" key="14">
    <source>
        <dbReference type="ARBA" id="ARBA00023157"/>
    </source>
</evidence>
<dbReference type="SMART" id="SM00181">
    <property type="entry name" value="EGF"/>
    <property type="match status" value="2"/>
</dbReference>
<dbReference type="InterPro" id="IPR017857">
    <property type="entry name" value="Coagulation_fac-like_Gla_dom"/>
</dbReference>
<dbReference type="PROSITE" id="PS00010">
    <property type="entry name" value="ASX_HYDROXYL"/>
    <property type="match status" value="1"/>
</dbReference>
<keyword evidence="7" id="KW-0964">Secreted</keyword>
<accession>A0ABM1K0K3</accession>
<dbReference type="InterPro" id="IPR001314">
    <property type="entry name" value="Peptidase_S1A"/>
</dbReference>
<comment type="caution">
    <text evidence="18">Lacks conserved residue(s) required for the propagation of feature annotation.</text>
</comment>
<dbReference type="InterPro" id="IPR001881">
    <property type="entry name" value="EGF-like_Ca-bd_dom"/>
</dbReference>
<dbReference type="SUPFAM" id="SSF50494">
    <property type="entry name" value="Trypsin-like serine proteases"/>
    <property type="match status" value="1"/>
</dbReference>
<dbReference type="Pfam" id="PF00594">
    <property type="entry name" value="Gla"/>
    <property type="match status" value="1"/>
</dbReference>
<keyword evidence="6" id="KW-0301">Gamma-carboxyglutamic acid</keyword>
<keyword evidence="12" id="KW-0106">Calcium</keyword>
<evidence type="ECO:0000256" key="18">
    <source>
        <dbReference type="PROSITE-ProRule" id="PRU00076"/>
    </source>
</evidence>
<evidence type="ECO:0000259" key="21">
    <source>
        <dbReference type="PROSITE" id="PS50240"/>
    </source>
</evidence>
<keyword evidence="8 18" id="KW-0245">EGF-like domain</keyword>
<dbReference type="CDD" id="cd00190">
    <property type="entry name" value="Tryp_SPc"/>
    <property type="match status" value="1"/>
</dbReference>
<sequence length="426" mass="48112">MVSRHCGILCFCFFLIYPLLLTAVFLNHKEASNMLRRKKRSNSFLEELKAGSLQRECIEEKCSFEEAREIFQDNRRTMEFWNTYADPNSCDSNPCQNGGTCKDDYQSYMCLCPVGYEGRNCETAETEKLKCIYDNGDCQHYCRDTPTTVRECFCATGYRLASDEISCIPEVDYPCGKIPILAQRNKSEEGRIVGGHICPPGECPWQALLIDGVKEKCGGVLLAPSWVVTAAHCLDHTHPRVLKIKLGEHDRDDEDEAEQERRVAEIIIHERYIPRKTDNDIALLRLDKPVNFTDYVVPICLPEQRFAADVLSSIKFSTVSGWGRLIEGGATSSLLLRVDVPRIKTKECIQSTNLNITRNMFCAGYLTGIKDACEGDSGGPHATNYKNTWFLTGLVSWGKGCAAEGSYGVYTKISQYIPWLNNHMFH</sequence>
<dbReference type="PIRSF" id="PIRSF001143">
    <property type="entry name" value="Factor_X"/>
    <property type="match status" value="1"/>
</dbReference>
<dbReference type="PROSITE" id="PS00022">
    <property type="entry name" value="EGF_1"/>
    <property type="match status" value="1"/>
</dbReference>
<evidence type="ECO:0000256" key="13">
    <source>
        <dbReference type="ARBA" id="ARBA00023145"/>
    </source>
</evidence>
<dbReference type="InterPro" id="IPR012224">
    <property type="entry name" value="Pept_S1A_FX"/>
</dbReference>
<evidence type="ECO:0000256" key="12">
    <source>
        <dbReference type="ARBA" id="ARBA00022837"/>
    </source>
</evidence>
<evidence type="ECO:0000259" key="20">
    <source>
        <dbReference type="PROSITE" id="PS50026"/>
    </source>
</evidence>
<dbReference type="InterPro" id="IPR000742">
    <property type="entry name" value="EGF"/>
</dbReference>
<evidence type="ECO:0000256" key="5">
    <source>
        <dbReference type="ARBA" id="ARBA00015530"/>
    </source>
</evidence>
<comment type="function">
    <text evidence="17">Initiates the extrinsic pathway of blood coagulation. Serine protease that circulates in the blood in a zymogen form. Factor VII is converted to factor VIIa by factor Xa, factor XIIa, factor IXa, or thrombin by minor proteolysis. In the presence of tissue factor and calcium ions, factor VIIa then converts factor X to factor Xa by limited proteolysis. Factor VIIa also converts factor IX to factor IXa in the presence of tissue factor and calcium.</text>
</comment>
<dbReference type="PRINTS" id="PR00001">
    <property type="entry name" value="GLABLOOD"/>
</dbReference>
<protein>
    <recommendedName>
        <fullName evidence="5">Coagulation factor VII</fullName>
        <ecNumber evidence="4">3.4.21.21</ecNumber>
    </recommendedName>
    <alternativeName>
        <fullName evidence="16">Serum prothrombin conversion accelerator</fullName>
    </alternativeName>
</protein>
<keyword evidence="19" id="KW-0720">Serine protease</keyword>
<dbReference type="SMART" id="SM00069">
    <property type="entry name" value="GLA"/>
    <property type="match status" value="1"/>
</dbReference>
<evidence type="ECO:0000256" key="2">
    <source>
        <dbReference type="ARBA" id="ARBA00004613"/>
    </source>
</evidence>
<dbReference type="SMART" id="SM00179">
    <property type="entry name" value="EGF_CA"/>
    <property type="match status" value="1"/>
</dbReference>
<evidence type="ECO:0000256" key="7">
    <source>
        <dbReference type="ARBA" id="ARBA00022525"/>
    </source>
</evidence>
<evidence type="ECO:0000256" key="8">
    <source>
        <dbReference type="ARBA" id="ARBA00022536"/>
    </source>
</evidence>
<evidence type="ECO:0000256" key="15">
    <source>
        <dbReference type="ARBA" id="ARBA00023180"/>
    </source>
</evidence>
<evidence type="ECO:0000256" key="9">
    <source>
        <dbReference type="ARBA" id="ARBA00022685"/>
    </source>
</evidence>
<proteinExistence type="inferred from homology"/>
<comment type="similarity">
    <text evidence="3">Belongs to the peptidase S1 family. Snake venom subfamily.</text>
</comment>
<evidence type="ECO:0000256" key="19">
    <source>
        <dbReference type="RuleBase" id="RU363034"/>
    </source>
</evidence>
<dbReference type="GeneID" id="107110910"/>
<feature type="domain" description="EGF-like" evidence="20">
    <location>
        <begin position="86"/>
        <end position="122"/>
    </location>
</feature>
<dbReference type="CDD" id="cd00054">
    <property type="entry name" value="EGF_CA"/>
    <property type="match status" value="1"/>
</dbReference>
<dbReference type="InterPro" id="IPR000294">
    <property type="entry name" value="GLA_domain"/>
</dbReference>
<dbReference type="PANTHER" id="PTHR24278:SF26">
    <property type="entry name" value="COAGULATION FACTOR VII"/>
    <property type="match status" value="1"/>
</dbReference>
<keyword evidence="23" id="KW-1185">Reference proteome</keyword>
<evidence type="ECO:0000259" key="22">
    <source>
        <dbReference type="PROSITE" id="PS50998"/>
    </source>
</evidence>
<dbReference type="InterPro" id="IPR033116">
    <property type="entry name" value="TRYPSIN_SER"/>
</dbReference>
<comment type="catalytic activity">
    <reaction evidence="1">
        <text>Selective cleavage of Arg-|-Ile bond in factor X to form factor Xa.</text>
        <dbReference type="EC" id="3.4.21.21"/>
    </reaction>
</comment>
<keyword evidence="19" id="KW-0378">Hydrolase</keyword>
<feature type="domain" description="Peptidase S1" evidence="21">
    <location>
        <begin position="192"/>
        <end position="425"/>
    </location>
</feature>
<evidence type="ECO:0000256" key="1">
    <source>
        <dbReference type="ARBA" id="ARBA00001355"/>
    </source>
</evidence>
<dbReference type="PRINTS" id="PR00722">
    <property type="entry name" value="CHYMOTRYPSIN"/>
</dbReference>
<evidence type="ECO:0000256" key="17">
    <source>
        <dbReference type="ARBA" id="ARBA00056668"/>
    </source>
</evidence>
<dbReference type="EC" id="3.4.21.21" evidence="4"/>
<dbReference type="InterPro" id="IPR001254">
    <property type="entry name" value="Trypsin_dom"/>
</dbReference>
<name>A0ABM1K0K3_GEKJA</name>
<comment type="subcellular location">
    <subcellularLocation>
        <location evidence="2">Secreted</location>
    </subcellularLocation>
</comment>